<sequence length="193" mass="19647">MIAVGNFFGPLLLGKLFDTVGRRVMISSTYLLSGVLLFGTAWLFDRGSLTATTLTACWCAVLFFASAGASSAYLTVSEIFPMETRAMSIAFFYAIGTAAGGITGPLVFADLTSSGVVGDTVLAFQIGAALMCAAGLVAAFLAVNAERRSLEDIARPLSAVASASEKAKGKVTGKSRGRAAEGVAGEGPSSAPA</sequence>
<comment type="caution">
    <text evidence="8">The sequence shown here is derived from an EMBL/GenBank/DDBJ whole genome shotgun (WGS) entry which is preliminary data.</text>
</comment>
<dbReference type="Pfam" id="PF07690">
    <property type="entry name" value="MFS_1"/>
    <property type="match status" value="1"/>
</dbReference>
<accession>A0ABU0RVV0</accession>
<comment type="subcellular location">
    <subcellularLocation>
        <location evidence="1">Cell membrane</location>
        <topology evidence="1">Multi-pass membrane protein</topology>
    </subcellularLocation>
</comment>
<evidence type="ECO:0000256" key="3">
    <source>
        <dbReference type="ARBA" id="ARBA00022989"/>
    </source>
</evidence>
<name>A0ABU0RVV0_9ACTN</name>
<evidence type="ECO:0000256" key="5">
    <source>
        <dbReference type="SAM" id="MobiDB-lite"/>
    </source>
</evidence>
<gene>
    <name evidence="8" type="ORF">QFZ49_005254</name>
</gene>
<dbReference type="SUPFAM" id="SSF103473">
    <property type="entry name" value="MFS general substrate transporter"/>
    <property type="match status" value="1"/>
</dbReference>
<dbReference type="InterPro" id="IPR011701">
    <property type="entry name" value="MFS"/>
</dbReference>
<dbReference type="PROSITE" id="PS50850">
    <property type="entry name" value="MFS"/>
    <property type="match status" value="1"/>
</dbReference>
<evidence type="ECO:0000256" key="1">
    <source>
        <dbReference type="ARBA" id="ARBA00004651"/>
    </source>
</evidence>
<feature type="transmembrane region" description="Helical" evidence="6">
    <location>
        <begin position="86"/>
        <end position="109"/>
    </location>
</feature>
<dbReference type="Proteomes" id="UP001223072">
    <property type="component" value="Unassembled WGS sequence"/>
</dbReference>
<keyword evidence="9" id="KW-1185">Reference proteome</keyword>
<evidence type="ECO:0000256" key="2">
    <source>
        <dbReference type="ARBA" id="ARBA00022692"/>
    </source>
</evidence>
<feature type="region of interest" description="Disordered" evidence="5">
    <location>
        <begin position="159"/>
        <end position="193"/>
    </location>
</feature>
<evidence type="ECO:0000259" key="7">
    <source>
        <dbReference type="PROSITE" id="PS50850"/>
    </source>
</evidence>
<feature type="domain" description="Major facilitator superfamily (MFS) profile" evidence="7">
    <location>
        <begin position="1"/>
        <end position="146"/>
    </location>
</feature>
<dbReference type="EMBL" id="JAUSZS010000007">
    <property type="protein sequence ID" value="MDQ0935282.1"/>
    <property type="molecule type" value="Genomic_DNA"/>
</dbReference>
<protein>
    <submittedName>
        <fullName evidence="8">MFS family permease</fullName>
    </submittedName>
</protein>
<evidence type="ECO:0000256" key="4">
    <source>
        <dbReference type="ARBA" id="ARBA00023136"/>
    </source>
</evidence>
<dbReference type="InterPro" id="IPR020846">
    <property type="entry name" value="MFS_dom"/>
</dbReference>
<evidence type="ECO:0000313" key="8">
    <source>
        <dbReference type="EMBL" id="MDQ0935282.1"/>
    </source>
</evidence>
<organism evidence="8 9">
    <name type="scientific">Streptomyces turgidiscabies</name>
    <dbReference type="NCBI Taxonomy" id="85558"/>
    <lineage>
        <taxon>Bacteria</taxon>
        <taxon>Bacillati</taxon>
        <taxon>Actinomycetota</taxon>
        <taxon>Actinomycetes</taxon>
        <taxon>Kitasatosporales</taxon>
        <taxon>Streptomycetaceae</taxon>
        <taxon>Streptomyces</taxon>
    </lineage>
</organism>
<evidence type="ECO:0000256" key="6">
    <source>
        <dbReference type="SAM" id="Phobius"/>
    </source>
</evidence>
<keyword evidence="3 6" id="KW-1133">Transmembrane helix</keyword>
<feature type="transmembrane region" description="Helical" evidence="6">
    <location>
        <begin position="50"/>
        <end position="74"/>
    </location>
</feature>
<evidence type="ECO:0000313" key="9">
    <source>
        <dbReference type="Proteomes" id="UP001223072"/>
    </source>
</evidence>
<feature type="transmembrane region" description="Helical" evidence="6">
    <location>
        <begin position="24"/>
        <end position="44"/>
    </location>
</feature>
<feature type="transmembrane region" description="Helical" evidence="6">
    <location>
        <begin position="121"/>
        <end position="143"/>
    </location>
</feature>
<dbReference type="Gene3D" id="1.20.1250.20">
    <property type="entry name" value="MFS general substrate transporter like domains"/>
    <property type="match status" value="1"/>
</dbReference>
<keyword evidence="2 6" id="KW-0812">Transmembrane</keyword>
<proteinExistence type="predicted"/>
<keyword evidence="4 6" id="KW-0472">Membrane</keyword>
<reference evidence="8 9" key="1">
    <citation type="submission" date="2023-07" db="EMBL/GenBank/DDBJ databases">
        <title>Comparative genomics of wheat-associated soil bacteria to identify genetic determinants of phenazine resistance.</title>
        <authorList>
            <person name="Mouncey N."/>
        </authorList>
    </citation>
    <scope>NUCLEOTIDE SEQUENCE [LARGE SCALE GENOMIC DNA]</scope>
    <source>
        <strain evidence="8 9">W2I16</strain>
    </source>
</reference>
<dbReference type="InterPro" id="IPR036259">
    <property type="entry name" value="MFS_trans_sf"/>
</dbReference>